<dbReference type="PROSITE" id="PS50096">
    <property type="entry name" value="IQ"/>
    <property type="match status" value="1"/>
</dbReference>
<dbReference type="OrthoDB" id="1744488at2759"/>
<dbReference type="GO" id="GO:0051015">
    <property type="term" value="F:actin filament binding"/>
    <property type="evidence" value="ECO:0007669"/>
    <property type="project" value="TreeGrafter"/>
</dbReference>
<dbReference type="EMBL" id="PKPP01000768">
    <property type="protein sequence ID" value="PWA88907.1"/>
    <property type="molecule type" value="Genomic_DNA"/>
</dbReference>
<dbReference type="InterPro" id="IPR027417">
    <property type="entry name" value="P-loop_NTPase"/>
</dbReference>
<gene>
    <name evidence="1" type="ORF">CTI12_AA116350</name>
</gene>
<comment type="caution">
    <text evidence="1">The sequence shown here is derived from an EMBL/GenBank/DDBJ whole genome shotgun (WGS) entry which is preliminary data.</text>
</comment>
<dbReference type="PANTHER" id="PTHR13140:SF795">
    <property type="entry name" value="OS01G0584200 PROTEIN"/>
    <property type="match status" value="1"/>
</dbReference>
<dbReference type="STRING" id="35608.A0A2U1PT62"/>
<evidence type="ECO:0000313" key="2">
    <source>
        <dbReference type="Proteomes" id="UP000245207"/>
    </source>
</evidence>
<dbReference type="Gene3D" id="1.20.5.190">
    <property type="match status" value="1"/>
</dbReference>
<proteinExistence type="predicted"/>
<accession>A0A2U1PT62</accession>
<reference evidence="1 2" key="1">
    <citation type="journal article" date="2018" name="Mol. Plant">
        <title>The genome of Artemisia annua provides insight into the evolution of Asteraceae family and artemisinin biosynthesis.</title>
        <authorList>
            <person name="Shen Q."/>
            <person name="Zhang L."/>
            <person name="Liao Z."/>
            <person name="Wang S."/>
            <person name="Yan T."/>
            <person name="Shi P."/>
            <person name="Liu M."/>
            <person name="Fu X."/>
            <person name="Pan Q."/>
            <person name="Wang Y."/>
            <person name="Lv Z."/>
            <person name="Lu X."/>
            <person name="Zhang F."/>
            <person name="Jiang W."/>
            <person name="Ma Y."/>
            <person name="Chen M."/>
            <person name="Hao X."/>
            <person name="Li L."/>
            <person name="Tang Y."/>
            <person name="Lv G."/>
            <person name="Zhou Y."/>
            <person name="Sun X."/>
            <person name="Brodelius P.E."/>
            <person name="Rose J.K.C."/>
            <person name="Tang K."/>
        </authorList>
    </citation>
    <scope>NUCLEOTIDE SEQUENCE [LARGE SCALE GENOMIC DNA]</scope>
    <source>
        <strain evidence="2">cv. Huhao1</strain>
        <tissue evidence="1">Leaf</tissue>
    </source>
</reference>
<dbReference type="GO" id="GO:0007015">
    <property type="term" value="P:actin filament organization"/>
    <property type="evidence" value="ECO:0007669"/>
    <property type="project" value="TreeGrafter"/>
</dbReference>
<dbReference type="Proteomes" id="UP000245207">
    <property type="component" value="Unassembled WGS sequence"/>
</dbReference>
<dbReference type="GO" id="GO:0005737">
    <property type="term" value="C:cytoplasm"/>
    <property type="evidence" value="ECO:0007669"/>
    <property type="project" value="TreeGrafter"/>
</dbReference>
<dbReference type="GO" id="GO:0000146">
    <property type="term" value="F:microfilament motor activity"/>
    <property type="evidence" value="ECO:0007669"/>
    <property type="project" value="TreeGrafter"/>
</dbReference>
<sequence>MAREIDYRWRCIADVENRAGIPIGFLLSSGDVQIGKTKVFLRAGQMAELDARKAQKLSNAAKIIQIQIRTHIARRCYIALRKSVVVWQSFCRVFNRK</sequence>
<dbReference type="PANTHER" id="PTHR13140">
    <property type="entry name" value="MYOSIN"/>
    <property type="match status" value="1"/>
</dbReference>
<dbReference type="AlphaFoldDB" id="A0A2U1PT62"/>
<name>A0A2U1PT62_ARTAN</name>
<protein>
    <submittedName>
        <fullName evidence="1">AAA+ ATPase domain-containing protein</fullName>
    </submittedName>
</protein>
<evidence type="ECO:0000313" key="1">
    <source>
        <dbReference type="EMBL" id="PWA88907.1"/>
    </source>
</evidence>
<dbReference type="SUPFAM" id="SSF52540">
    <property type="entry name" value="P-loop containing nucleoside triphosphate hydrolases"/>
    <property type="match status" value="1"/>
</dbReference>
<organism evidence="1 2">
    <name type="scientific">Artemisia annua</name>
    <name type="common">Sweet wormwood</name>
    <dbReference type="NCBI Taxonomy" id="35608"/>
    <lineage>
        <taxon>Eukaryota</taxon>
        <taxon>Viridiplantae</taxon>
        <taxon>Streptophyta</taxon>
        <taxon>Embryophyta</taxon>
        <taxon>Tracheophyta</taxon>
        <taxon>Spermatophyta</taxon>
        <taxon>Magnoliopsida</taxon>
        <taxon>eudicotyledons</taxon>
        <taxon>Gunneridae</taxon>
        <taxon>Pentapetalae</taxon>
        <taxon>asterids</taxon>
        <taxon>campanulids</taxon>
        <taxon>Asterales</taxon>
        <taxon>Asteraceae</taxon>
        <taxon>Asteroideae</taxon>
        <taxon>Anthemideae</taxon>
        <taxon>Artemisiinae</taxon>
        <taxon>Artemisia</taxon>
    </lineage>
</organism>
<keyword evidence="2" id="KW-1185">Reference proteome</keyword>
<dbReference type="GO" id="GO:0015629">
    <property type="term" value="C:actin cytoskeleton"/>
    <property type="evidence" value="ECO:0007669"/>
    <property type="project" value="TreeGrafter"/>
</dbReference>
<dbReference type="GO" id="GO:0016020">
    <property type="term" value="C:membrane"/>
    <property type="evidence" value="ECO:0007669"/>
    <property type="project" value="TreeGrafter"/>
</dbReference>
<dbReference type="Gene3D" id="3.30.70.1590">
    <property type="match status" value="1"/>
</dbReference>